<reference evidence="3" key="1">
    <citation type="submission" date="2020-10" db="EMBL/GenBank/DDBJ databases">
        <title>Taxonomic study of unclassified bacteria belonging to the class Ktedonobacteria.</title>
        <authorList>
            <person name="Yabe S."/>
            <person name="Wang C.M."/>
            <person name="Zheng Y."/>
            <person name="Sakai Y."/>
            <person name="Cavaletti L."/>
            <person name="Monciardini P."/>
            <person name="Donadio S."/>
        </authorList>
    </citation>
    <scope>NUCLEOTIDE SEQUENCE</scope>
    <source>
        <strain evidence="3">ID150040</strain>
    </source>
</reference>
<dbReference type="Proteomes" id="UP000597444">
    <property type="component" value="Unassembled WGS sequence"/>
</dbReference>
<organism evidence="3 4">
    <name type="scientific">Reticulibacter mediterranei</name>
    <dbReference type="NCBI Taxonomy" id="2778369"/>
    <lineage>
        <taxon>Bacteria</taxon>
        <taxon>Bacillati</taxon>
        <taxon>Chloroflexota</taxon>
        <taxon>Ktedonobacteria</taxon>
        <taxon>Ktedonobacterales</taxon>
        <taxon>Reticulibacteraceae</taxon>
        <taxon>Reticulibacter</taxon>
    </lineage>
</organism>
<dbReference type="SUPFAM" id="SSF117916">
    <property type="entry name" value="Fe-S cluster assembly (FSCA) domain-like"/>
    <property type="match status" value="1"/>
</dbReference>
<evidence type="ECO:0000256" key="1">
    <source>
        <dbReference type="ARBA" id="ARBA00049958"/>
    </source>
</evidence>
<gene>
    <name evidence="3" type="ORF">KSF_073830</name>
</gene>
<dbReference type="EMBL" id="BNJK01000001">
    <property type="protein sequence ID" value="GHO97335.1"/>
    <property type="molecule type" value="Genomic_DNA"/>
</dbReference>
<dbReference type="RefSeq" id="WP_220207899.1">
    <property type="nucleotide sequence ID" value="NZ_BNJK01000001.1"/>
</dbReference>
<accession>A0A8J3IUZ9</accession>
<comment type="function">
    <text evidence="1">May be involved in the formation or repair of [Fe-S] clusters present in iron-sulfur proteins.</text>
</comment>
<dbReference type="GO" id="GO:0005506">
    <property type="term" value="F:iron ion binding"/>
    <property type="evidence" value="ECO:0007669"/>
    <property type="project" value="InterPro"/>
</dbReference>
<feature type="domain" description="NIF system FeS cluster assembly NifU C-terminal" evidence="2">
    <location>
        <begin position="92"/>
        <end position="157"/>
    </location>
</feature>
<dbReference type="InterPro" id="IPR034904">
    <property type="entry name" value="FSCA_dom_sf"/>
</dbReference>
<dbReference type="InterPro" id="IPR001075">
    <property type="entry name" value="NIF_FeS_clus_asmbl_NifU_C"/>
</dbReference>
<comment type="caution">
    <text evidence="3">The sequence shown here is derived from an EMBL/GenBank/DDBJ whole genome shotgun (WGS) entry which is preliminary data.</text>
</comment>
<proteinExistence type="predicted"/>
<keyword evidence="4" id="KW-1185">Reference proteome</keyword>
<dbReference type="AlphaFoldDB" id="A0A8J3IUZ9"/>
<name>A0A8J3IUZ9_9CHLR</name>
<evidence type="ECO:0000313" key="4">
    <source>
        <dbReference type="Proteomes" id="UP000597444"/>
    </source>
</evidence>
<dbReference type="Gene3D" id="3.30.300.130">
    <property type="entry name" value="Fe-S cluster assembly (FSCA)"/>
    <property type="match status" value="1"/>
</dbReference>
<protein>
    <recommendedName>
        <fullName evidence="2">NIF system FeS cluster assembly NifU C-terminal domain-containing protein</fullName>
    </recommendedName>
</protein>
<dbReference type="Pfam" id="PF01106">
    <property type="entry name" value="NifU"/>
    <property type="match status" value="1"/>
</dbReference>
<sequence>MALSIEEHEQRAAHIERLLQQVSLFSDQEMRATTEELIRAILDLHGEGLARILAIIAEAGGDGALEPLVSDGLVSSLLLLHGLHPVDPETRIRHALADLETSLHIDGAGVTLMSIADGTAYVRLMSNNCHGCSASTEMLRAAIEEAVSQVAPELEGVQIEDGAVKQAVPVTFIPPRRHRERESDHASISPF</sequence>
<dbReference type="GO" id="GO:0016226">
    <property type="term" value="P:iron-sulfur cluster assembly"/>
    <property type="evidence" value="ECO:0007669"/>
    <property type="project" value="InterPro"/>
</dbReference>
<dbReference type="GO" id="GO:0051536">
    <property type="term" value="F:iron-sulfur cluster binding"/>
    <property type="evidence" value="ECO:0007669"/>
    <property type="project" value="InterPro"/>
</dbReference>
<evidence type="ECO:0000313" key="3">
    <source>
        <dbReference type="EMBL" id="GHO97335.1"/>
    </source>
</evidence>
<evidence type="ECO:0000259" key="2">
    <source>
        <dbReference type="Pfam" id="PF01106"/>
    </source>
</evidence>